<feature type="compositionally biased region" description="Basic residues" evidence="1">
    <location>
        <begin position="119"/>
        <end position="137"/>
    </location>
</feature>
<sequence length="306" mass="34657">GGFQRRRRAQRARGRSRRSPWRRPARRHLSRRRGRRRRVGRSPLQPPRRRRRRALRAHPVRGRAVRRPARRRPLDHRPPRAGHPRRRRPRLPVSQHARPPHRPDRARRTARLRLGADRRIRHGAGLRHRDRRRRAHAAKPAERVRDGADGRAAARLGLPGRAAAADDVGAGHRRARRGRGLTAPVLPRRRDRGPRRARPDREPDPQRPAAPRLRAGGVEGAAAPDAPLRARRRGGVGLLPGGHPARRAALERDPDRVLRRVLPDRRRAARRAAAGGLGGVPDLRPGRARRPRAPAPRARAHAAGLR</sequence>
<reference evidence="2" key="1">
    <citation type="submission" date="2020-02" db="EMBL/GenBank/DDBJ databases">
        <authorList>
            <person name="Meier V. D."/>
        </authorList>
    </citation>
    <scope>NUCLEOTIDE SEQUENCE</scope>
    <source>
        <strain evidence="2">AVDCRST_MAG69</strain>
    </source>
</reference>
<name>A0A6J4SXX2_9ACTN</name>
<feature type="non-terminal residue" evidence="2">
    <location>
        <position position="306"/>
    </location>
</feature>
<accession>A0A6J4SXX2</accession>
<feature type="compositionally biased region" description="Basic residues" evidence="1">
    <location>
        <begin position="187"/>
        <end position="196"/>
    </location>
</feature>
<dbReference type="AlphaFoldDB" id="A0A6J4SXX2"/>
<feature type="compositionally biased region" description="Basic and acidic residues" evidence="1">
    <location>
        <begin position="139"/>
        <end position="149"/>
    </location>
</feature>
<gene>
    <name evidence="2" type="ORF">AVDCRST_MAG69-2343</name>
</gene>
<feature type="compositionally biased region" description="Basic residues" evidence="1">
    <location>
        <begin position="1"/>
        <end position="40"/>
    </location>
</feature>
<feature type="compositionally biased region" description="Low complexity" evidence="1">
    <location>
        <begin position="150"/>
        <end position="168"/>
    </location>
</feature>
<proteinExistence type="predicted"/>
<feature type="compositionally biased region" description="Basic residues" evidence="1">
    <location>
        <begin position="47"/>
        <end position="90"/>
    </location>
</feature>
<evidence type="ECO:0000256" key="1">
    <source>
        <dbReference type="SAM" id="MobiDB-lite"/>
    </source>
</evidence>
<feature type="region of interest" description="Disordered" evidence="1">
    <location>
        <begin position="1"/>
        <end position="306"/>
    </location>
</feature>
<feature type="compositionally biased region" description="Basic and acidic residues" evidence="1">
    <location>
        <begin position="248"/>
        <end position="266"/>
    </location>
</feature>
<evidence type="ECO:0000313" key="2">
    <source>
        <dbReference type="EMBL" id="CAA9508599.1"/>
    </source>
</evidence>
<feature type="compositionally biased region" description="Low complexity" evidence="1">
    <location>
        <begin position="295"/>
        <end position="306"/>
    </location>
</feature>
<organism evidence="2">
    <name type="scientific">uncultured Solirubrobacteraceae bacterium</name>
    <dbReference type="NCBI Taxonomy" id="1162706"/>
    <lineage>
        <taxon>Bacteria</taxon>
        <taxon>Bacillati</taxon>
        <taxon>Actinomycetota</taxon>
        <taxon>Thermoleophilia</taxon>
        <taxon>Solirubrobacterales</taxon>
        <taxon>Solirubrobacteraceae</taxon>
        <taxon>environmental samples</taxon>
    </lineage>
</organism>
<feature type="non-terminal residue" evidence="2">
    <location>
        <position position="1"/>
    </location>
</feature>
<dbReference type="EMBL" id="CADCVP010000253">
    <property type="protein sequence ID" value="CAA9508599.1"/>
    <property type="molecule type" value="Genomic_DNA"/>
</dbReference>
<protein>
    <submittedName>
        <fullName evidence="2">Uncharacterized protein</fullName>
    </submittedName>
</protein>